<dbReference type="GO" id="GO:0003700">
    <property type="term" value="F:DNA-binding transcription factor activity"/>
    <property type="evidence" value="ECO:0007669"/>
    <property type="project" value="InterPro"/>
</dbReference>
<dbReference type="PROSITE" id="PS00041">
    <property type="entry name" value="HTH_ARAC_FAMILY_1"/>
    <property type="match status" value="1"/>
</dbReference>
<dbReference type="PROSITE" id="PS01124">
    <property type="entry name" value="HTH_ARAC_FAMILY_2"/>
    <property type="match status" value="1"/>
</dbReference>
<reference evidence="6" key="1">
    <citation type="submission" date="2018-06" db="EMBL/GenBank/DDBJ databases">
        <title>Description of Blautia argi sp. nov., a new anaerobic isolated from dog feces.</title>
        <authorList>
            <person name="Chang Y.-H."/>
            <person name="Paek J."/>
            <person name="Shin Y."/>
        </authorList>
    </citation>
    <scope>NUCLEOTIDE SEQUENCE [LARGE SCALE GENOMIC DNA]</scope>
    <source>
        <strain evidence="6">KCTC 15426</strain>
    </source>
</reference>
<evidence type="ECO:0000256" key="2">
    <source>
        <dbReference type="ARBA" id="ARBA00023125"/>
    </source>
</evidence>
<dbReference type="PANTHER" id="PTHR43280:SF28">
    <property type="entry name" value="HTH-TYPE TRANSCRIPTIONAL ACTIVATOR RHAS"/>
    <property type="match status" value="1"/>
</dbReference>
<evidence type="ECO:0000256" key="1">
    <source>
        <dbReference type="ARBA" id="ARBA00023015"/>
    </source>
</evidence>
<accession>A0A2Z4U8E1</accession>
<keyword evidence="6" id="KW-1185">Reference proteome</keyword>
<dbReference type="SUPFAM" id="SSF46689">
    <property type="entry name" value="Homeodomain-like"/>
    <property type="match status" value="2"/>
</dbReference>
<dbReference type="EMBL" id="CP030280">
    <property type="protein sequence ID" value="AWY97260.1"/>
    <property type="molecule type" value="Genomic_DNA"/>
</dbReference>
<dbReference type="PANTHER" id="PTHR43280">
    <property type="entry name" value="ARAC-FAMILY TRANSCRIPTIONAL REGULATOR"/>
    <property type="match status" value="1"/>
</dbReference>
<proteinExistence type="predicted"/>
<evidence type="ECO:0000313" key="6">
    <source>
        <dbReference type="Proteomes" id="UP000250003"/>
    </source>
</evidence>
<dbReference type="SMART" id="SM00342">
    <property type="entry name" value="HTH_ARAC"/>
    <property type="match status" value="1"/>
</dbReference>
<evidence type="ECO:0000313" key="5">
    <source>
        <dbReference type="EMBL" id="AWY97260.1"/>
    </source>
</evidence>
<keyword evidence="2" id="KW-0238">DNA-binding</keyword>
<dbReference type="OrthoDB" id="9778008at2"/>
<evidence type="ECO:0000256" key="3">
    <source>
        <dbReference type="ARBA" id="ARBA00023163"/>
    </source>
</evidence>
<protein>
    <recommendedName>
        <fullName evidence="4">HTH araC/xylS-type domain-containing protein</fullName>
    </recommendedName>
</protein>
<dbReference type="InterPro" id="IPR018062">
    <property type="entry name" value="HTH_AraC-typ_CS"/>
</dbReference>
<keyword evidence="3" id="KW-0804">Transcription</keyword>
<dbReference type="AlphaFoldDB" id="A0A2Z4U8E1"/>
<name>A0A2Z4U8E1_9FIRM</name>
<feature type="domain" description="HTH araC/xylS-type" evidence="4">
    <location>
        <begin position="222"/>
        <end position="320"/>
    </location>
</feature>
<dbReference type="KEGG" id="blau:DQQ01_02815"/>
<dbReference type="GO" id="GO:0043565">
    <property type="term" value="F:sequence-specific DNA binding"/>
    <property type="evidence" value="ECO:0007669"/>
    <property type="project" value="InterPro"/>
</dbReference>
<dbReference type="Proteomes" id="UP000250003">
    <property type="component" value="Chromosome"/>
</dbReference>
<organism evidence="5 6">
    <name type="scientific">Blautia argi</name>
    <dbReference type="NCBI Taxonomy" id="1912897"/>
    <lineage>
        <taxon>Bacteria</taxon>
        <taxon>Bacillati</taxon>
        <taxon>Bacillota</taxon>
        <taxon>Clostridia</taxon>
        <taxon>Lachnospirales</taxon>
        <taxon>Lachnospiraceae</taxon>
        <taxon>Blautia</taxon>
    </lineage>
</organism>
<dbReference type="RefSeq" id="WP_111918233.1">
    <property type="nucleotide sequence ID" value="NZ_CP030280.1"/>
</dbReference>
<dbReference type="InterPro" id="IPR018060">
    <property type="entry name" value="HTH_AraC"/>
</dbReference>
<dbReference type="InterPro" id="IPR009057">
    <property type="entry name" value="Homeodomain-like_sf"/>
</dbReference>
<dbReference type="Gene3D" id="1.10.10.60">
    <property type="entry name" value="Homeodomain-like"/>
    <property type="match status" value="2"/>
</dbReference>
<evidence type="ECO:0000259" key="4">
    <source>
        <dbReference type="PROSITE" id="PS01124"/>
    </source>
</evidence>
<sequence>MILKNENEQVGLERVEQIMEFFFQEKDRKIIFMPQNEREAIILAETTENEVSKLISEVHQTLTSFGNAEIFLCAGGIGREGSDLEKIYKGAGKIAERLEFYGRTDISKTGYEQYESLFKEEQERWEAYQYEQALETLEEIFDRFRREMPDVALVKRFVLDLLLKIYWNYLDEAQRKNCSIDELILITHCKNMDILEEKVTWYARQFILELQSQHPDYSEAVCKVLEYIEKNYKENISLEEIANYVHMNKSYLSHLFKKETQKNIYSYLLDFRMEKAKKLLAETKQSIYQVGCLVGIPDSAYFSKVFKKYTGMTPLEFRKQ</sequence>
<gene>
    <name evidence="5" type="ORF">DQQ01_02815</name>
</gene>
<dbReference type="Pfam" id="PF12833">
    <property type="entry name" value="HTH_18"/>
    <property type="match status" value="1"/>
</dbReference>
<keyword evidence="1" id="KW-0805">Transcription regulation</keyword>